<name>A0ABZ3BP80_BURPY</name>
<dbReference type="InterPro" id="IPR005801">
    <property type="entry name" value="ADC_synthase"/>
</dbReference>
<gene>
    <name evidence="4" type="ORF">WN985_29710</name>
</gene>
<dbReference type="InterPro" id="IPR015890">
    <property type="entry name" value="Chorismate_C"/>
</dbReference>
<keyword evidence="5" id="KW-1185">Reference proteome</keyword>
<dbReference type="PANTHER" id="PTHR43767">
    <property type="entry name" value="LONG-CHAIN-FATTY-ACID--COA LIGASE"/>
    <property type="match status" value="1"/>
</dbReference>
<keyword evidence="4" id="KW-0456">Lyase</keyword>
<dbReference type="Gene3D" id="3.30.300.30">
    <property type="match status" value="1"/>
</dbReference>
<dbReference type="NCBIfam" id="TIGR03494">
    <property type="entry name" value="salicyl_syn"/>
    <property type="match status" value="1"/>
</dbReference>
<protein>
    <submittedName>
        <fullName evidence="4">Salicylate synthase</fullName>
        <ecNumber evidence="4">4.2.99.21</ecNumber>
    </submittedName>
</protein>
<dbReference type="Gene3D" id="3.60.120.10">
    <property type="entry name" value="Anthranilate synthase"/>
    <property type="match status" value="1"/>
</dbReference>
<dbReference type="PRINTS" id="PR00095">
    <property type="entry name" value="ANTSNTHASEI"/>
</dbReference>
<dbReference type="RefSeq" id="WP_342310535.1">
    <property type="nucleotide sequence ID" value="NZ_CP150850.1"/>
</dbReference>
<feature type="domain" description="AMP-binding enzyme C-terminal" evidence="3">
    <location>
        <begin position="443"/>
        <end position="518"/>
    </location>
</feature>
<dbReference type="PROSITE" id="PS00455">
    <property type="entry name" value="AMP_BINDING"/>
    <property type="match status" value="1"/>
</dbReference>
<accession>A0ABZ3BP80</accession>
<dbReference type="Pfam" id="PF13193">
    <property type="entry name" value="AMP-binding_C"/>
    <property type="match status" value="1"/>
</dbReference>
<evidence type="ECO:0000313" key="5">
    <source>
        <dbReference type="Proteomes" id="UP001484179"/>
    </source>
</evidence>
<evidence type="ECO:0000259" key="1">
    <source>
        <dbReference type="Pfam" id="PF00425"/>
    </source>
</evidence>
<dbReference type="GO" id="GO:0043904">
    <property type="term" value="F:isochorismate pyruvate lyase activity"/>
    <property type="evidence" value="ECO:0007669"/>
    <property type="project" value="UniProtKB-EC"/>
</dbReference>
<dbReference type="Proteomes" id="UP001484179">
    <property type="component" value="Chromosome 2"/>
</dbReference>
<dbReference type="InterPro" id="IPR045851">
    <property type="entry name" value="AMP-bd_C_sf"/>
</dbReference>
<dbReference type="Gene3D" id="3.40.50.980">
    <property type="match status" value="2"/>
</dbReference>
<feature type="domain" description="Chorismate-utilising enzyme C-terminal" evidence="1">
    <location>
        <begin position="706"/>
        <end position="960"/>
    </location>
</feature>
<sequence>MDTLLHRNPMATAAVARDSAADMPLGARLHRWATDHGTRTALVASDERITFAELDARADRLAAALHELGLRRGDRAMVQLPNGIAFVTVCFALFRAGVVPVLAMPNQRARDIDVLCHIAEPAAYFIAGDAVHDASTAALPDTHPSLRRIVVDGTPAGDDPRFVPLASLDSAPRALPSPSATDVALLLLSGGTTGTPKLVPRTHADYAYNFTESAALCGLDETSVYLAVLPAAHNFTLACPGLLGTLANGGTVVLSESASPDEAMPLIERERATHVALVPPLAQLWMQARDWECSDLSSLRLVQVGGARLDPVLACRLPDVFGCRLQQVFGMAEGLLCYTRLDDPAETVARTQGRPLSALDEIRIVDAHGQDVEQGETGELLTRGPYTIRGYYRAPEHNARSFTPDGYYRTGDLVRRDRAGNLIVEGRIKEQINRGGEKISAAEIELAINALPDVHDSAVVAVPDPLLGERICAFVRPGREPFDASALRQALTACGVSPFKLPDQIEIVSHWPLTPVGKIDKQRLTAIAAQRDAGPRARYAERSLDVRSAPLDLAARIMRALPSRHCMLYEHNGEWNIGIDAALIVTVEPDGTVRRSDGACWCDARPCEAIAQALADVPYDAWRAYGNAHFEFCHLTYGIDGARGDAPLLRIAIPQSEIRVTAGRVQMRSLDPALLEPLAALVQTQDAGDDPAPGMRLETVDRAHDEPAYKEQVASAVREMQADAYQKVILSRAVEVPTSLDTVASYIEGRRTNTPARSFLLRAGDFEAYGFSPETVVEVSADGFVSTQPLAGTRALTGDAAQDARLARELQLDAKEIAEHAVSVRLAMEEMLSVCEPETLGVSEFMSVCRRGTVQHLASRVRGRLAAGRHAWHAFEKLFPAVTASGIPKREALDSIRRHEKRPRGLYSGCVFIVDADGTMDAALVLRSVYREGKRCWLQAGAGLVSQSTPEREWTETCEKLASVKRHLRAC</sequence>
<dbReference type="Pfam" id="PF00501">
    <property type="entry name" value="AMP-binding"/>
    <property type="match status" value="1"/>
</dbReference>
<dbReference type="InterPro" id="IPR025110">
    <property type="entry name" value="AMP-bd_C"/>
</dbReference>
<dbReference type="InterPro" id="IPR020845">
    <property type="entry name" value="AMP-binding_CS"/>
</dbReference>
<feature type="domain" description="AMP-dependent synthetase/ligase" evidence="2">
    <location>
        <begin position="30"/>
        <end position="392"/>
    </location>
</feature>
<dbReference type="Pfam" id="PF00425">
    <property type="entry name" value="Chorismate_bind"/>
    <property type="match status" value="1"/>
</dbReference>
<dbReference type="SUPFAM" id="SSF56322">
    <property type="entry name" value="ADC synthase"/>
    <property type="match status" value="1"/>
</dbReference>
<reference evidence="4 5" key="1">
    <citation type="submission" date="2024-04" db="EMBL/GenBank/DDBJ databases">
        <title>Biological Control Activity of Plant Growth Promoting Rhizobacteria Burkholderia pyrrocinia BX1 against Tobacco black shank Introduction Tobacco black shank (TBS) caused by the oomycete Phytophthora. nicotianae (P. nicotianae) has become a destructive soil.</title>
        <authorList>
            <person name="Liu X."/>
            <person name="Shu C."/>
        </authorList>
    </citation>
    <scope>NUCLEOTIDE SEQUENCE [LARGE SCALE GENOMIC DNA]</scope>
    <source>
        <strain evidence="4 5">BX1</strain>
    </source>
</reference>
<organism evidence="4 5">
    <name type="scientific">Burkholderia pyrrocinia</name>
    <name type="common">Pseudomonas pyrrocinia</name>
    <dbReference type="NCBI Taxonomy" id="60550"/>
    <lineage>
        <taxon>Bacteria</taxon>
        <taxon>Pseudomonadati</taxon>
        <taxon>Pseudomonadota</taxon>
        <taxon>Betaproteobacteria</taxon>
        <taxon>Burkholderiales</taxon>
        <taxon>Burkholderiaceae</taxon>
        <taxon>Burkholderia</taxon>
        <taxon>Burkholderia cepacia complex</taxon>
    </lineage>
</organism>
<dbReference type="InterPro" id="IPR000873">
    <property type="entry name" value="AMP-dep_synth/lig_dom"/>
</dbReference>
<dbReference type="SUPFAM" id="SSF56801">
    <property type="entry name" value="Acetyl-CoA synthetase-like"/>
    <property type="match status" value="1"/>
</dbReference>
<proteinExistence type="predicted"/>
<evidence type="ECO:0000259" key="2">
    <source>
        <dbReference type="Pfam" id="PF00501"/>
    </source>
</evidence>
<dbReference type="InterPro" id="IPR019999">
    <property type="entry name" value="Anth_synth_I-like"/>
</dbReference>
<evidence type="ECO:0000259" key="3">
    <source>
        <dbReference type="Pfam" id="PF13193"/>
    </source>
</evidence>
<dbReference type="Gene3D" id="2.30.38.10">
    <property type="entry name" value="Luciferase, Domain 3"/>
    <property type="match status" value="1"/>
</dbReference>
<dbReference type="InterPro" id="IPR019996">
    <property type="entry name" value="Salicylate_synthase"/>
</dbReference>
<dbReference type="PANTHER" id="PTHR43767:SF1">
    <property type="entry name" value="NONRIBOSOMAL PEPTIDE SYNTHASE PES1 (EUROFUNG)-RELATED"/>
    <property type="match status" value="1"/>
</dbReference>
<dbReference type="EMBL" id="CP150850">
    <property type="protein sequence ID" value="WZW56679.1"/>
    <property type="molecule type" value="Genomic_DNA"/>
</dbReference>
<dbReference type="EC" id="4.2.99.21" evidence="4"/>
<evidence type="ECO:0000313" key="4">
    <source>
        <dbReference type="EMBL" id="WZW56679.1"/>
    </source>
</evidence>
<dbReference type="InterPro" id="IPR050237">
    <property type="entry name" value="ATP-dep_AMP-bd_enzyme"/>
</dbReference>